<feature type="transmembrane region" description="Helical" evidence="9">
    <location>
        <begin position="454"/>
        <end position="472"/>
    </location>
</feature>
<feature type="transmembrane region" description="Helical" evidence="9">
    <location>
        <begin position="522"/>
        <end position="541"/>
    </location>
</feature>
<evidence type="ECO:0000256" key="4">
    <source>
        <dbReference type="ARBA" id="ARBA00022692"/>
    </source>
</evidence>
<comment type="similarity">
    <text evidence="7">Belongs to the MptA/B family.</text>
</comment>
<feature type="transmembrane region" description="Helical" evidence="9">
    <location>
        <begin position="273"/>
        <end position="299"/>
    </location>
</feature>
<keyword evidence="2" id="KW-0328">Glycosyltransferase</keyword>
<evidence type="ECO:0000256" key="5">
    <source>
        <dbReference type="ARBA" id="ARBA00022989"/>
    </source>
</evidence>
<keyword evidence="4 9" id="KW-0812">Transmembrane</keyword>
<feature type="transmembrane region" description="Helical" evidence="9">
    <location>
        <begin position="358"/>
        <end position="383"/>
    </location>
</feature>
<gene>
    <name evidence="10" type="ORF">E4A49_09015</name>
</gene>
<feature type="transmembrane region" description="Helical" evidence="9">
    <location>
        <begin position="492"/>
        <end position="510"/>
    </location>
</feature>
<keyword evidence="5 9" id="KW-1133">Transmembrane helix</keyword>
<organism evidence="10 11">
    <name type="scientific">Micrococcus lylae</name>
    <dbReference type="NCBI Taxonomy" id="1273"/>
    <lineage>
        <taxon>Bacteria</taxon>
        <taxon>Bacillati</taxon>
        <taxon>Actinomycetota</taxon>
        <taxon>Actinomycetes</taxon>
        <taxon>Micrococcales</taxon>
        <taxon>Micrococcaceae</taxon>
        <taxon>Micrococcus</taxon>
    </lineage>
</organism>
<evidence type="ECO:0000256" key="9">
    <source>
        <dbReference type="SAM" id="Phobius"/>
    </source>
</evidence>
<accession>A0ABY2JXY4</accession>
<feature type="transmembrane region" description="Helical" evidence="9">
    <location>
        <begin position="67"/>
        <end position="92"/>
    </location>
</feature>
<feature type="transmembrane region" description="Helical" evidence="9">
    <location>
        <begin position="232"/>
        <end position="253"/>
    </location>
</feature>
<evidence type="ECO:0000313" key="11">
    <source>
        <dbReference type="Proteomes" id="UP000297477"/>
    </source>
</evidence>
<evidence type="ECO:0000256" key="8">
    <source>
        <dbReference type="SAM" id="MobiDB-lite"/>
    </source>
</evidence>
<feature type="transmembrane region" description="Helical" evidence="9">
    <location>
        <begin position="146"/>
        <end position="166"/>
    </location>
</feature>
<protein>
    <submittedName>
        <fullName evidence="10">Uncharacterized protein</fullName>
    </submittedName>
</protein>
<evidence type="ECO:0000256" key="2">
    <source>
        <dbReference type="ARBA" id="ARBA00022676"/>
    </source>
</evidence>
<dbReference type="NCBIfam" id="NF038066">
    <property type="entry name" value="MptB"/>
    <property type="match status" value="1"/>
</dbReference>
<comment type="caution">
    <text evidence="10">The sequence shown here is derived from an EMBL/GenBank/DDBJ whole genome shotgun (WGS) entry which is preliminary data.</text>
</comment>
<keyword evidence="3" id="KW-0808">Transferase</keyword>
<evidence type="ECO:0000256" key="3">
    <source>
        <dbReference type="ARBA" id="ARBA00022679"/>
    </source>
</evidence>
<dbReference type="EMBL" id="SPKT01000019">
    <property type="protein sequence ID" value="TFH98316.1"/>
    <property type="molecule type" value="Genomic_DNA"/>
</dbReference>
<proteinExistence type="inferred from homology"/>
<feature type="transmembrane region" description="Helical" evidence="9">
    <location>
        <begin position="104"/>
        <end position="126"/>
    </location>
</feature>
<evidence type="ECO:0000256" key="1">
    <source>
        <dbReference type="ARBA" id="ARBA00004141"/>
    </source>
</evidence>
<keyword evidence="11" id="KW-1185">Reference proteome</keyword>
<dbReference type="RefSeq" id="WP_067192035.1">
    <property type="nucleotide sequence ID" value="NZ_SPKT01000019.1"/>
</dbReference>
<feature type="region of interest" description="Disordered" evidence="8">
    <location>
        <begin position="1"/>
        <end position="32"/>
    </location>
</feature>
<name>A0ABY2JXY4_9MICC</name>
<dbReference type="InterPro" id="IPR049829">
    <property type="entry name" value="MptA/B-like"/>
</dbReference>
<feature type="transmembrane region" description="Helical" evidence="9">
    <location>
        <begin position="311"/>
        <end position="338"/>
    </location>
</feature>
<dbReference type="Pfam" id="PF26314">
    <property type="entry name" value="MptA_B_family"/>
    <property type="match status" value="1"/>
</dbReference>
<evidence type="ECO:0000313" key="10">
    <source>
        <dbReference type="EMBL" id="TFH98316.1"/>
    </source>
</evidence>
<keyword evidence="6 9" id="KW-0472">Membrane</keyword>
<reference evidence="10 11" key="1">
    <citation type="submission" date="2019-03" db="EMBL/GenBank/DDBJ databases">
        <title>Reclassification of Micrococcus aloeverae and Micrococcus yunnanensis as later heterotypic synonyms of Micrococcus luteus.</title>
        <authorList>
            <person name="Huang C.-H."/>
        </authorList>
    </citation>
    <scope>NUCLEOTIDE SEQUENCE [LARGE SCALE GENOMIC DNA]</scope>
    <source>
        <strain evidence="10 11">BCRC 12151</strain>
    </source>
</reference>
<evidence type="ECO:0000256" key="7">
    <source>
        <dbReference type="ARBA" id="ARBA00043987"/>
    </source>
</evidence>
<feature type="transmembrane region" description="Helical" evidence="9">
    <location>
        <begin position="395"/>
        <end position="418"/>
    </location>
</feature>
<feature type="transmembrane region" description="Helical" evidence="9">
    <location>
        <begin position="424"/>
        <end position="442"/>
    </location>
</feature>
<evidence type="ECO:0000256" key="6">
    <source>
        <dbReference type="ARBA" id="ARBA00023136"/>
    </source>
</evidence>
<sequence length="601" mass="64436">MTSAQHPGPVGTSPRAGGRQAPAHEPPAGGLGRTLHRLRRRLCRLAVVGWFLPSHDRDPYAALRQGVLASVLVVIGSLGVGWMPSVPASFLARVRSFQLVRLDLSTALPFALVLAVGCLLLVRSWLRLGQQVSGCWATHGIAVRRAVWWWTVPLLVCVPIFSRDVFSYIQQGRMVSAGLDPYTEGVSQLPGWFMYGADSIWAESPSPYGPLFLGMAEAIWRLSAGIPEVAVLLYRTIAVAGLALCLWAVPRLAEAAGRNPDWAVWLVVANPLFLLYMVAGVHNDALMIGLMLAGFVLLVREPRRRLPALAGILLIVLSVAIKPLTALVLPFAALLLPAGWRPFRDGTGLSLRRRIGPWLTTGAAALAVLATIGAATGLGFGWVQAMLTSGDAAFPYAPFGLLGLGFGALVDVVTAVPARQAAGWFYTAGTAATLAYTAWCALRPRAADPIATSASVLLVAIVLAPIVQPWYLLWVLPLAACALPGRNNHPRWLGWVNIALVLALTAVGAVDQLAVANWVPLTVVRLCTAVLCLAMIVWLVWLDPHTRRLFPGRRRQAELIEPEAEPTPAHRAADVVRLAPAIASNRTDSGPASRPLPRSPQ</sequence>
<comment type="subcellular location">
    <subcellularLocation>
        <location evidence="1">Membrane</location>
        <topology evidence="1">Multi-pass membrane protein</topology>
    </subcellularLocation>
</comment>
<dbReference type="Proteomes" id="UP000297477">
    <property type="component" value="Unassembled WGS sequence"/>
</dbReference>